<reference evidence="4 5" key="1">
    <citation type="submission" date="2023-03" db="EMBL/GenBank/DDBJ databases">
        <title>Whole genome sequencing of Methanotrichaceae archaeon M04Ac.</title>
        <authorList>
            <person name="Khomyakova M.A."/>
            <person name="Merkel A.Y."/>
            <person name="Slobodkin A.I."/>
        </authorList>
    </citation>
    <scope>NUCLEOTIDE SEQUENCE [LARGE SCALE GENOMIC DNA]</scope>
    <source>
        <strain evidence="4 5">M04Ac</strain>
    </source>
</reference>
<feature type="domain" description="Methyltransferase" evidence="2">
    <location>
        <begin position="52"/>
        <end position="146"/>
    </location>
</feature>
<dbReference type="CDD" id="cd02440">
    <property type="entry name" value="AdoMet_MTases"/>
    <property type="match status" value="2"/>
</dbReference>
<keyword evidence="4" id="KW-0489">Methyltransferase</keyword>
<keyword evidence="5" id="KW-1185">Reference proteome</keyword>
<gene>
    <name evidence="4" type="ORF">P0O24_09145</name>
</gene>
<feature type="domain" description="DUF4214" evidence="3">
    <location>
        <begin position="289"/>
        <end position="342"/>
    </location>
</feature>
<protein>
    <submittedName>
        <fullName evidence="4">Methyltransferase domain-containing protein</fullName>
    </submittedName>
</protein>
<dbReference type="PANTHER" id="PTHR43861">
    <property type="entry name" value="TRANS-ACONITATE 2-METHYLTRANSFERASE-RELATED"/>
    <property type="match status" value="1"/>
</dbReference>
<sequence>MVSIERNKILWDKTYDWKNRGDEWSVEWGGPEQQWNWSILPRIRSFVPTGTILEIAPGYGRWTQFLKELCNELIVVDLSEKCVTNCRRRFGSSTHIRYHVNDGKSLSMIPDNSVDFVFSFDSLVHAEADVIESYINEISKKLKRDGVAFIHHSNLDGLLLDVEAGHMRAISVSASNFEKYVENADMRCISQEMLNWVGGEYLIDCISLFTGKQSKWLRPNQVIENNKFSCEVEYVLKLSKIYPASTGKELLSQQPGSWLKKQWRRARTWRRSEQIIMKGCNFIDDIKPEELSDEDWIKLAYLCLLQRRIDSVGHEYWLDKIDKGEFNYKDLIDSIVISPEYLMHYNVPFSAVLHKARQKWIKELEHFDRILDIGGSSGNTELGALIELGYPHRPKSIVVFDLPEEKQYWGKPNVGQSRLYEFSWGSIEYIHGYAEEIYTYETLHNRNFDCIFMGQTIEHIDPDSISTLLNWINNHLRPKGRFVFDTPNRNLTKIQSPSKWIDSDHKHEYAPQELEHLLIENGFEIVKSWGILNMPISYATNVFNPLEVYETEMLSDNVESSYCFAFMSEVPD</sequence>
<dbReference type="GO" id="GO:0032259">
    <property type="term" value="P:methylation"/>
    <property type="evidence" value="ECO:0007669"/>
    <property type="project" value="UniProtKB-KW"/>
</dbReference>
<dbReference type="SUPFAM" id="SSF53335">
    <property type="entry name" value="S-adenosyl-L-methionine-dependent methyltransferases"/>
    <property type="match status" value="2"/>
</dbReference>
<dbReference type="GO" id="GO:0008168">
    <property type="term" value="F:methyltransferase activity"/>
    <property type="evidence" value="ECO:0007669"/>
    <property type="project" value="UniProtKB-KW"/>
</dbReference>
<dbReference type="Pfam" id="PF13489">
    <property type="entry name" value="Methyltransf_23"/>
    <property type="match status" value="1"/>
</dbReference>
<keyword evidence="1" id="KW-0808">Transferase</keyword>
<name>A0ABT5XG94_9EURY</name>
<evidence type="ECO:0000313" key="5">
    <source>
        <dbReference type="Proteomes" id="UP001215956"/>
    </source>
</evidence>
<dbReference type="RefSeq" id="WP_316969451.1">
    <property type="nucleotide sequence ID" value="NZ_JARFPL010000029.1"/>
</dbReference>
<dbReference type="EMBL" id="JARFPL010000029">
    <property type="protein sequence ID" value="MDF0593749.1"/>
    <property type="molecule type" value="Genomic_DNA"/>
</dbReference>
<dbReference type="InterPro" id="IPR025282">
    <property type="entry name" value="DUF4214"/>
</dbReference>
<dbReference type="Proteomes" id="UP001215956">
    <property type="component" value="Unassembled WGS sequence"/>
</dbReference>
<dbReference type="Pfam" id="PF13649">
    <property type="entry name" value="Methyltransf_25"/>
    <property type="match status" value="1"/>
</dbReference>
<proteinExistence type="predicted"/>
<dbReference type="Gene3D" id="3.40.50.150">
    <property type="entry name" value="Vaccinia Virus protein VP39"/>
    <property type="match status" value="2"/>
</dbReference>
<evidence type="ECO:0000259" key="3">
    <source>
        <dbReference type="Pfam" id="PF13946"/>
    </source>
</evidence>
<accession>A0ABT5XG94</accession>
<evidence type="ECO:0000256" key="1">
    <source>
        <dbReference type="ARBA" id="ARBA00022679"/>
    </source>
</evidence>
<dbReference type="InterPro" id="IPR041698">
    <property type="entry name" value="Methyltransf_25"/>
</dbReference>
<dbReference type="InterPro" id="IPR029063">
    <property type="entry name" value="SAM-dependent_MTases_sf"/>
</dbReference>
<dbReference type="Pfam" id="PF13946">
    <property type="entry name" value="DUF4214"/>
    <property type="match status" value="1"/>
</dbReference>
<evidence type="ECO:0000259" key="2">
    <source>
        <dbReference type="Pfam" id="PF13649"/>
    </source>
</evidence>
<comment type="caution">
    <text evidence="4">The sequence shown here is derived from an EMBL/GenBank/DDBJ whole genome shotgun (WGS) entry which is preliminary data.</text>
</comment>
<organism evidence="4 5">
    <name type="scientific">Candidatus Methanocrinis alkalitolerans</name>
    <dbReference type="NCBI Taxonomy" id="3033395"/>
    <lineage>
        <taxon>Archaea</taxon>
        <taxon>Methanobacteriati</taxon>
        <taxon>Methanobacteriota</taxon>
        <taxon>Stenosarchaea group</taxon>
        <taxon>Methanomicrobia</taxon>
        <taxon>Methanotrichales</taxon>
        <taxon>Methanotrichaceae</taxon>
        <taxon>Methanocrinis</taxon>
    </lineage>
</organism>
<evidence type="ECO:0000313" key="4">
    <source>
        <dbReference type="EMBL" id="MDF0593749.1"/>
    </source>
</evidence>